<gene>
    <name evidence="2" type="ORF">FNK824_LOCUS37100</name>
</gene>
<keyword evidence="1" id="KW-0812">Transmembrane</keyword>
<reference evidence="2" key="1">
    <citation type="submission" date="2021-02" db="EMBL/GenBank/DDBJ databases">
        <authorList>
            <person name="Nowell W R."/>
        </authorList>
    </citation>
    <scope>NUCLEOTIDE SEQUENCE</scope>
</reference>
<proteinExistence type="predicted"/>
<sequence length="113" mass="12520">MNENSTDNNAISVDNSFAAQHPHVDNEQCKNSTQNEFNSAKCATATNTKKKWSMTPTPLQFSPWSRHRSSIAAGAFAVFTIIAMSIGILIVCFTSPKATGMFFFIDMLATFYR</sequence>
<keyword evidence="1" id="KW-1133">Transmembrane helix</keyword>
<keyword evidence="1" id="KW-0472">Membrane</keyword>
<evidence type="ECO:0000313" key="3">
    <source>
        <dbReference type="Proteomes" id="UP000663874"/>
    </source>
</evidence>
<comment type="caution">
    <text evidence="2">The sequence shown here is derived from an EMBL/GenBank/DDBJ whole genome shotgun (WGS) entry which is preliminary data.</text>
</comment>
<accession>A0A820CNL8</accession>
<feature type="transmembrane region" description="Helical" evidence="1">
    <location>
        <begin position="71"/>
        <end position="93"/>
    </location>
</feature>
<dbReference type="AlphaFoldDB" id="A0A820CNL8"/>
<evidence type="ECO:0000313" key="2">
    <source>
        <dbReference type="EMBL" id="CAF4217948.1"/>
    </source>
</evidence>
<dbReference type="Proteomes" id="UP000663874">
    <property type="component" value="Unassembled WGS sequence"/>
</dbReference>
<protein>
    <submittedName>
        <fullName evidence="2">Uncharacterized protein</fullName>
    </submittedName>
</protein>
<evidence type="ECO:0000256" key="1">
    <source>
        <dbReference type="SAM" id="Phobius"/>
    </source>
</evidence>
<name>A0A820CNL8_9BILA</name>
<dbReference type="EMBL" id="CAJOBE010018190">
    <property type="protein sequence ID" value="CAF4217948.1"/>
    <property type="molecule type" value="Genomic_DNA"/>
</dbReference>
<organism evidence="2 3">
    <name type="scientific">Rotaria sordida</name>
    <dbReference type="NCBI Taxonomy" id="392033"/>
    <lineage>
        <taxon>Eukaryota</taxon>
        <taxon>Metazoa</taxon>
        <taxon>Spiralia</taxon>
        <taxon>Gnathifera</taxon>
        <taxon>Rotifera</taxon>
        <taxon>Eurotatoria</taxon>
        <taxon>Bdelloidea</taxon>
        <taxon>Philodinida</taxon>
        <taxon>Philodinidae</taxon>
        <taxon>Rotaria</taxon>
    </lineage>
</organism>